<keyword evidence="2" id="KW-1185">Reference proteome</keyword>
<organism evidence="1 2">
    <name type="scientific">Aureimonas endophytica</name>
    <dbReference type="NCBI Taxonomy" id="2027858"/>
    <lineage>
        <taxon>Bacteria</taxon>
        <taxon>Pseudomonadati</taxon>
        <taxon>Pseudomonadota</taxon>
        <taxon>Alphaproteobacteria</taxon>
        <taxon>Hyphomicrobiales</taxon>
        <taxon>Aurantimonadaceae</taxon>
        <taxon>Aureimonas</taxon>
    </lineage>
</organism>
<proteinExistence type="predicted"/>
<dbReference type="RefSeq" id="WP_188906479.1">
    <property type="nucleotide sequence ID" value="NZ_BMIQ01000001.1"/>
</dbReference>
<sequence>MSRLAEKFLDLPLADDLDAAVDAAIHAAGGDERTAIRAVILGQRNLMEAYAGVISAGYVRRGAGKRS</sequence>
<dbReference type="Proteomes" id="UP000644699">
    <property type="component" value="Unassembled WGS sequence"/>
</dbReference>
<name>A0A917DZI6_9HYPH</name>
<evidence type="ECO:0000313" key="1">
    <source>
        <dbReference type="EMBL" id="GGD87870.1"/>
    </source>
</evidence>
<reference evidence="1" key="1">
    <citation type="journal article" date="2014" name="Int. J. Syst. Evol. Microbiol.">
        <title>Complete genome sequence of Corynebacterium casei LMG S-19264T (=DSM 44701T), isolated from a smear-ripened cheese.</title>
        <authorList>
            <consortium name="US DOE Joint Genome Institute (JGI-PGF)"/>
            <person name="Walter F."/>
            <person name="Albersmeier A."/>
            <person name="Kalinowski J."/>
            <person name="Ruckert C."/>
        </authorList>
    </citation>
    <scope>NUCLEOTIDE SEQUENCE</scope>
    <source>
        <strain evidence="1">CGMCC 1.15367</strain>
    </source>
</reference>
<reference evidence="1" key="2">
    <citation type="submission" date="2020-09" db="EMBL/GenBank/DDBJ databases">
        <authorList>
            <person name="Sun Q."/>
            <person name="Zhou Y."/>
        </authorList>
    </citation>
    <scope>NUCLEOTIDE SEQUENCE</scope>
    <source>
        <strain evidence="1">CGMCC 1.15367</strain>
    </source>
</reference>
<accession>A0A917DZI6</accession>
<protein>
    <submittedName>
        <fullName evidence="1">Uncharacterized protein</fullName>
    </submittedName>
</protein>
<dbReference type="AlphaFoldDB" id="A0A917DZI6"/>
<gene>
    <name evidence="1" type="ORF">GCM10011390_03290</name>
</gene>
<dbReference type="EMBL" id="BMIQ01000001">
    <property type="protein sequence ID" value="GGD87870.1"/>
    <property type="molecule type" value="Genomic_DNA"/>
</dbReference>
<comment type="caution">
    <text evidence="1">The sequence shown here is derived from an EMBL/GenBank/DDBJ whole genome shotgun (WGS) entry which is preliminary data.</text>
</comment>
<evidence type="ECO:0000313" key="2">
    <source>
        <dbReference type="Proteomes" id="UP000644699"/>
    </source>
</evidence>